<dbReference type="AlphaFoldDB" id="A0A554LPQ8"/>
<protein>
    <recommendedName>
        <fullName evidence="4">DUF4012 domain-containing protein</fullName>
    </recommendedName>
</protein>
<evidence type="ECO:0000256" key="1">
    <source>
        <dbReference type="SAM" id="Phobius"/>
    </source>
</evidence>
<accession>A0A554LPQ8</accession>
<evidence type="ECO:0000313" key="2">
    <source>
        <dbReference type="EMBL" id="TSC94862.1"/>
    </source>
</evidence>
<dbReference type="Pfam" id="PF13196">
    <property type="entry name" value="DUF4012"/>
    <property type="match status" value="1"/>
</dbReference>
<proteinExistence type="predicted"/>
<feature type="transmembrane region" description="Helical" evidence="1">
    <location>
        <begin position="7"/>
        <end position="27"/>
    </location>
</feature>
<reference evidence="2 3" key="1">
    <citation type="submission" date="2017-07" db="EMBL/GenBank/DDBJ databases">
        <title>Mechanisms for carbon and nitrogen cycling indicate functional differentiation within the Candidate Phyla Radiation.</title>
        <authorList>
            <person name="Danczak R.E."/>
            <person name="Johnston M.D."/>
            <person name="Kenah C."/>
            <person name="Slattery M."/>
            <person name="Wrighton K.C."/>
            <person name="Wilkins M.J."/>
        </authorList>
    </citation>
    <scope>NUCLEOTIDE SEQUENCE [LARGE SCALE GENOMIC DNA]</scope>
    <source>
        <strain evidence="2">Athens1014_28</strain>
    </source>
</reference>
<organism evidence="2 3">
    <name type="scientific">Candidatus Berkelbacteria bacterium Athens1014_28</name>
    <dbReference type="NCBI Taxonomy" id="2017145"/>
    <lineage>
        <taxon>Bacteria</taxon>
        <taxon>Candidatus Berkelbacteria</taxon>
    </lineage>
</organism>
<gene>
    <name evidence="2" type="ORF">Athens101428_144</name>
</gene>
<comment type="caution">
    <text evidence="2">The sequence shown here is derived from an EMBL/GenBank/DDBJ whole genome shotgun (WGS) entry which is preliminary data.</text>
</comment>
<evidence type="ECO:0000313" key="3">
    <source>
        <dbReference type="Proteomes" id="UP000316495"/>
    </source>
</evidence>
<keyword evidence="1" id="KW-0812">Transmembrane</keyword>
<keyword evidence="1" id="KW-1133">Transmembrane helix</keyword>
<evidence type="ECO:0008006" key="4">
    <source>
        <dbReference type="Google" id="ProtNLM"/>
    </source>
</evidence>
<dbReference type="Proteomes" id="UP000316495">
    <property type="component" value="Unassembled WGS sequence"/>
</dbReference>
<keyword evidence="1" id="KW-0472">Membrane</keyword>
<dbReference type="InterPro" id="IPR025101">
    <property type="entry name" value="DUF4012"/>
</dbReference>
<sequence length="447" mass="51348">MKKYSRKFWVIFWLAAAIFLAAWYAFWQTRYSDNTDQSQFSGKNKNEFGALYEVANYFLKNDNQEKTFLILFQNNLELRPGGGFIGSFGVFKFKNGKLTLSQIHDTGNFDGRIPDTVEPPYPMKQALRINSWKLRDSNYSPDFETNAKKAEEFYYMGKGEEQFDGVIGITSNVLLSFLKVTGPIQIEGYPGTYDSQNAVIALEQQVEKGYVDQGISAGERKNIMNEFGIEILKRVSDLKGSRELELFGIIADDLRSKDIQLYFKDDNLQVLARENGWSGNVDKQWEGDYLLALDANLGAYKSDYYIKRSMDYSVDFSKQRPEATLKITYKHTALQKDWMTKDYLSYLRIYVPGGSEFISTENTDKNIQKGEEFGKQYFGAIVNVPLNSEKTVIWKYYLPENITAEDYALEIQKQSGVNDVPVKTEIVQKDGTKKNFELKLQEGTIVQ</sequence>
<dbReference type="EMBL" id="VMGN01000005">
    <property type="protein sequence ID" value="TSC94862.1"/>
    <property type="molecule type" value="Genomic_DNA"/>
</dbReference>
<name>A0A554LPQ8_9BACT</name>